<dbReference type="RefSeq" id="XP_028883372.1">
    <property type="nucleotide sequence ID" value="XM_029025526.1"/>
</dbReference>
<keyword evidence="2" id="KW-1185">Reference proteome</keyword>
<protein>
    <submittedName>
        <fullName evidence="1">Uncharacterized protein</fullName>
    </submittedName>
</protein>
<evidence type="ECO:0000313" key="2">
    <source>
        <dbReference type="Proteomes" id="UP000192257"/>
    </source>
</evidence>
<comment type="caution">
    <text evidence="1">The sequence shown here is derived from an EMBL/GenBank/DDBJ whole genome shotgun (WGS) entry which is preliminary data.</text>
</comment>
<dbReference type="GeneID" id="39985306"/>
<dbReference type="InterPro" id="IPR003374">
    <property type="entry name" value="ApbE-like_sf"/>
</dbReference>
<dbReference type="Proteomes" id="UP000192257">
    <property type="component" value="Unassembled WGS sequence"/>
</dbReference>
<sequence length="711" mass="79623">MASWDPRSYVAEALSRHITAAARQEKIGDAPSYYDALTSHLQAHEESESVKASLEAQSQRNAEVVINIGGTPFTVVYNARRVRGISEIKKVIEDLVSDISRKSDFIYSEFLHLNGEGGEYIVSSELFDILNHIKSMCLLTNNMYDPTTKKEKTLETTDLSGNQMNNLNLMEGRRVFWPVKMLLSIDEYMKAWLVDQFVVSLRERKDFLGAMVSYEGYTRAFGVPEKSEMWKGGILGLDLDGKKRYVDCLDLDDDRPAFATHFVETWFSDPFGMQCSTACCRTLVTAYCLAVALAKYDSDEVALRFIHDWRKSHTPDTMECLLGYLLVFGTGRRITDLSDSSFGENDALRLRIHDRKAQVAHAHQQIERKMKYEECALKAIIRNNSADGLYLLSPNEDKALENQLENSFSFFPTMCTVMSYVAHGGIVCVTVVKMFEFSRGDSKCCIGLSQCSPLYNYIFETGSELTLNFLLSNGNEIYESILYDYPSWINQNGNEPIFFELNGKHCVTTGILKKKCIQCVFSTLKSFLVGDQLFVMGQLVGDVPQTGLMKCGNSYTVLNCLPSERMYPFFFTTVHKLYGTVGLVGHGCHLCSLHPPIIMICCPFESSGIVLDEKNVGPKCFVTFLSGGGASVFHEKMYKDLRCGIPISATTVSSLPPDTVAFRIKGRIVQLLSERLAQDILCMIAVTSITAHSDNPLAINVNSENGIIRVI</sequence>
<accession>A0A1X0NX75</accession>
<reference evidence="1 2" key="1">
    <citation type="submission" date="2017-03" db="EMBL/GenBank/DDBJ databases">
        <title>An alternative strategy for trypanosome survival in the mammalian bloodstream revealed through genome and transcriptome analysis of the ubiquitous bovine parasite Trypanosoma (Megatrypanum) theileri.</title>
        <authorList>
            <person name="Kelly S."/>
            <person name="Ivens A."/>
            <person name="Mott A."/>
            <person name="O'Neill E."/>
            <person name="Emms D."/>
            <person name="Macleod O."/>
            <person name="Voorheis P."/>
            <person name="Matthews J."/>
            <person name="Matthews K."/>
            <person name="Carrington M."/>
        </authorList>
    </citation>
    <scope>NUCLEOTIDE SEQUENCE [LARGE SCALE GENOMIC DNA]</scope>
    <source>
        <strain evidence="1">Edinburgh</strain>
    </source>
</reference>
<dbReference type="VEuPathDB" id="TriTrypDB:TM35_000133100"/>
<proteinExistence type="predicted"/>
<dbReference type="SUPFAM" id="SSF143631">
    <property type="entry name" value="ApbE-like"/>
    <property type="match status" value="1"/>
</dbReference>
<organism evidence="1 2">
    <name type="scientific">Trypanosoma theileri</name>
    <dbReference type="NCBI Taxonomy" id="67003"/>
    <lineage>
        <taxon>Eukaryota</taxon>
        <taxon>Discoba</taxon>
        <taxon>Euglenozoa</taxon>
        <taxon>Kinetoplastea</taxon>
        <taxon>Metakinetoplastina</taxon>
        <taxon>Trypanosomatida</taxon>
        <taxon>Trypanosomatidae</taxon>
        <taxon>Trypanosoma</taxon>
    </lineage>
</organism>
<gene>
    <name evidence="1" type="ORF">TM35_000133100</name>
</gene>
<name>A0A1X0NX75_9TRYP</name>
<dbReference type="EMBL" id="NBCO01000013">
    <property type="protein sequence ID" value="ORC89306.1"/>
    <property type="molecule type" value="Genomic_DNA"/>
</dbReference>
<dbReference type="AlphaFoldDB" id="A0A1X0NX75"/>
<dbReference type="Gene3D" id="3.10.520.10">
    <property type="entry name" value="ApbE-like domains"/>
    <property type="match status" value="1"/>
</dbReference>
<evidence type="ECO:0000313" key="1">
    <source>
        <dbReference type="EMBL" id="ORC89306.1"/>
    </source>
</evidence>
<dbReference type="OrthoDB" id="243440at2759"/>